<dbReference type="Gene3D" id="2.60.40.150">
    <property type="entry name" value="C2 domain"/>
    <property type="match status" value="1"/>
</dbReference>
<protein>
    <recommendedName>
        <fullName evidence="1">Phosphoinositide phospholipase C</fullName>
        <ecNumber evidence="1">3.1.4.11</ecNumber>
    </recommendedName>
</protein>
<dbReference type="Pfam" id="PF00387">
    <property type="entry name" value="PI-PLC-Y"/>
    <property type="match status" value="1"/>
</dbReference>
<dbReference type="SMART" id="SM00149">
    <property type="entry name" value="PLCYc"/>
    <property type="match status" value="1"/>
</dbReference>
<dbReference type="InterPro" id="IPR035892">
    <property type="entry name" value="C2_domain_sf"/>
</dbReference>
<dbReference type="GO" id="GO:0004435">
    <property type="term" value="F:phosphatidylinositol-4,5-bisphosphate phospholipase C activity"/>
    <property type="evidence" value="ECO:0007669"/>
    <property type="project" value="UniProtKB-EC"/>
</dbReference>
<dbReference type="SUPFAM" id="SSF51695">
    <property type="entry name" value="PLC-like phosphodiesterases"/>
    <property type="match status" value="1"/>
</dbReference>
<evidence type="ECO:0000313" key="4">
    <source>
        <dbReference type="EMBL" id="KAF9472618.1"/>
    </source>
</evidence>
<dbReference type="Gene3D" id="3.20.20.190">
    <property type="entry name" value="Phosphatidylinositol (PI) phosphodiesterase"/>
    <property type="match status" value="1"/>
</dbReference>
<dbReference type="Proteomes" id="UP000807469">
    <property type="component" value="Unassembled WGS sequence"/>
</dbReference>
<dbReference type="PANTHER" id="PTHR10336">
    <property type="entry name" value="PHOSPHOINOSITIDE-SPECIFIC PHOSPHOLIPASE C FAMILY PROTEIN"/>
    <property type="match status" value="1"/>
</dbReference>
<keyword evidence="5" id="KW-1185">Reference proteome</keyword>
<evidence type="ECO:0000256" key="2">
    <source>
        <dbReference type="SAM" id="MobiDB-lite"/>
    </source>
</evidence>
<dbReference type="InterPro" id="IPR001711">
    <property type="entry name" value="PLipase_C_Pinositol-sp_Y"/>
</dbReference>
<dbReference type="Pfam" id="PF00388">
    <property type="entry name" value="PI-PLC-X"/>
    <property type="match status" value="1"/>
</dbReference>
<dbReference type="GO" id="GO:0051209">
    <property type="term" value="P:release of sequestered calcium ion into cytosol"/>
    <property type="evidence" value="ECO:0007669"/>
    <property type="project" value="TreeGrafter"/>
</dbReference>
<dbReference type="PROSITE" id="PS50007">
    <property type="entry name" value="PIPLC_X_DOMAIN"/>
    <property type="match status" value="1"/>
</dbReference>
<dbReference type="InterPro" id="IPR001192">
    <property type="entry name" value="PI-PLC_fam"/>
</dbReference>
<evidence type="ECO:0000313" key="5">
    <source>
        <dbReference type="Proteomes" id="UP000807469"/>
    </source>
</evidence>
<keyword evidence="1" id="KW-0378">Hydrolase</keyword>
<reference evidence="4" key="1">
    <citation type="submission" date="2020-11" db="EMBL/GenBank/DDBJ databases">
        <authorList>
            <consortium name="DOE Joint Genome Institute"/>
            <person name="Ahrendt S."/>
            <person name="Riley R."/>
            <person name="Andreopoulos W."/>
            <person name="Labutti K."/>
            <person name="Pangilinan J."/>
            <person name="Ruiz-Duenas F.J."/>
            <person name="Barrasa J.M."/>
            <person name="Sanchez-Garcia M."/>
            <person name="Camarero S."/>
            <person name="Miyauchi S."/>
            <person name="Serrano A."/>
            <person name="Linde D."/>
            <person name="Babiker R."/>
            <person name="Drula E."/>
            <person name="Ayuso-Fernandez I."/>
            <person name="Pacheco R."/>
            <person name="Padilla G."/>
            <person name="Ferreira P."/>
            <person name="Barriuso J."/>
            <person name="Kellner H."/>
            <person name="Castanera R."/>
            <person name="Alfaro M."/>
            <person name="Ramirez L."/>
            <person name="Pisabarro A.G."/>
            <person name="Kuo A."/>
            <person name="Tritt A."/>
            <person name="Lipzen A."/>
            <person name="He G."/>
            <person name="Yan M."/>
            <person name="Ng V."/>
            <person name="Cullen D."/>
            <person name="Martin F."/>
            <person name="Rosso M.-N."/>
            <person name="Henrissat B."/>
            <person name="Hibbett D."/>
            <person name="Martinez A.T."/>
            <person name="Grigoriev I.V."/>
        </authorList>
    </citation>
    <scope>NUCLEOTIDE SEQUENCE</scope>
    <source>
        <strain evidence="4">CIRM-BRFM 674</strain>
    </source>
</reference>
<comment type="caution">
    <text evidence="4">The sequence shown here is derived from an EMBL/GenBank/DDBJ whole genome shotgun (WGS) entry which is preliminary data.</text>
</comment>
<comment type="catalytic activity">
    <reaction evidence="1">
        <text>a 1,2-diacyl-sn-glycero-3-phospho-(1D-myo-inositol-4,5-bisphosphate) + H2O = 1D-myo-inositol 1,4,5-trisphosphate + a 1,2-diacyl-sn-glycerol + H(+)</text>
        <dbReference type="Rhea" id="RHEA:33179"/>
        <dbReference type="ChEBI" id="CHEBI:15377"/>
        <dbReference type="ChEBI" id="CHEBI:15378"/>
        <dbReference type="ChEBI" id="CHEBI:17815"/>
        <dbReference type="ChEBI" id="CHEBI:58456"/>
        <dbReference type="ChEBI" id="CHEBI:203600"/>
        <dbReference type="EC" id="3.1.4.11"/>
    </reaction>
</comment>
<feature type="region of interest" description="Disordered" evidence="2">
    <location>
        <begin position="207"/>
        <end position="247"/>
    </location>
</feature>
<dbReference type="InterPro" id="IPR000909">
    <property type="entry name" value="PLipase_C_PInositol-sp_X_dom"/>
</dbReference>
<evidence type="ECO:0000259" key="3">
    <source>
        <dbReference type="PROSITE" id="PS50008"/>
    </source>
</evidence>
<name>A0A9P5YPC7_9AGAR</name>
<evidence type="ECO:0000256" key="1">
    <source>
        <dbReference type="RuleBase" id="RU361133"/>
    </source>
</evidence>
<dbReference type="AlphaFoldDB" id="A0A9P5YPC7"/>
<gene>
    <name evidence="4" type="ORF">BDN70DRAFT_938057</name>
</gene>
<dbReference type="PRINTS" id="PR00390">
    <property type="entry name" value="PHPHLIPASEC"/>
</dbReference>
<dbReference type="PANTHER" id="PTHR10336:SF169">
    <property type="entry name" value="PHOSPHOINOSITIDE PHOSPHOLIPASE C"/>
    <property type="match status" value="1"/>
</dbReference>
<keyword evidence="1" id="KW-0442">Lipid degradation</keyword>
<dbReference type="InterPro" id="IPR017946">
    <property type="entry name" value="PLC-like_Pdiesterase_TIM-brl"/>
</dbReference>
<dbReference type="GO" id="GO:0016042">
    <property type="term" value="P:lipid catabolic process"/>
    <property type="evidence" value="ECO:0007669"/>
    <property type="project" value="UniProtKB-KW"/>
</dbReference>
<dbReference type="SMART" id="SM00148">
    <property type="entry name" value="PLCXc"/>
    <property type="match status" value="1"/>
</dbReference>
<feature type="compositionally biased region" description="Acidic residues" evidence="2">
    <location>
        <begin position="214"/>
        <end position="230"/>
    </location>
</feature>
<sequence length="530" mass="59364">MPSEDLSIYQFHTRHNFELPAGENVRISPEILQVVSDIDESLDDLISRPIVQPLPVDDSLPLTHYFVSSSHNTYLLSRQLVGKSSATSYTHVLSRNGRCVEIDVWPSSKGLVVTHGHTFSKGVSFTLVCEAIGASVTPETWPVFVSLECHVDVEGQQELVEQMLDIWGDKLVKGKVEEETDEGGYVSPSALKGRIILMVEYYPPPATGTGESKLDDDDESSSSGASEEEDDPRRSWPGRRNKNPKERAKISDALAELGYYARSMKPSKDWLSTPLIPDSPEHILINISEPRCLRLLPVSLRELIAHSNRYLRRIFPKGTRVGSSNFDPSVFWRNGSQVASLNWQVYDRGMQINEAMFVGTPGWVPKPLHMREPGLQQGGREKMVGEVIGVSSCACSLLPVIIFDGYLVLVPAPNGRAGKSFSSYIRAQLFHSNGDVSWRSKTIKTNHSLETGADILWQERFEWEYEIDDLAFLRLVIFEDEFGKDDQIVVFCAKLDSIVQGQWALVRMMDMKGKNSGATLLVRFTSTRTQ</sequence>
<dbReference type="OrthoDB" id="269822at2759"/>
<organism evidence="4 5">
    <name type="scientific">Pholiota conissans</name>
    <dbReference type="NCBI Taxonomy" id="109636"/>
    <lineage>
        <taxon>Eukaryota</taxon>
        <taxon>Fungi</taxon>
        <taxon>Dikarya</taxon>
        <taxon>Basidiomycota</taxon>
        <taxon>Agaricomycotina</taxon>
        <taxon>Agaricomycetes</taxon>
        <taxon>Agaricomycetidae</taxon>
        <taxon>Agaricales</taxon>
        <taxon>Agaricineae</taxon>
        <taxon>Strophariaceae</taxon>
        <taxon>Pholiota</taxon>
    </lineage>
</organism>
<keyword evidence="1" id="KW-0443">Lipid metabolism</keyword>
<dbReference type="GO" id="GO:0048015">
    <property type="term" value="P:phosphatidylinositol-mediated signaling"/>
    <property type="evidence" value="ECO:0007669"/>
    <property type="project" value="TreeGrafter"/>
</dbReference>
<dbReference type="EMBL" id="MU155516">
    <property type="protein sequence ID" value="KAF9472618.1"/>
    <property type="molecule type" value="Genomic_DNA"/>
</dbReference>
<accession>A0A9P5YPC7</accession>
<proteinExistence type="predicted"/>
<dbReference type="EC" id="3.1.4.11" evidence="1"/>
<dbReference type="SUPFAM" id="SSF49562">
    <property type="entry name" value="C2 domain (Calcium/lipid-binding domain, CaLB)"/>
    <property type="match status" value="1"/>
</dbReference>
<feature type="domain" description="PI-PLC Y-box" evidence="3">
    <location>
        <begin position="254"/>
        <end position="371"/>
    </location>
</feature>
<dbReference type="PROSITE" id="PS50008">
    <property type="entry name" value="PIPLC_Y_DOMAIN"/>
    <property type="match status" value="1"/>
</dbReference>